<dbReference type="Pfam" id="PF00126">
    <property type="entry name" value="HTH_1"/>
    <property type="match status" value="1"/>
</dbReference>
<keyword evidence="2" id="KW-0805">Transcription regulation</keyword>
<dbReference type="Proteomes" id="UP001156690">
    <property type="component" value="Unassembled WGS sequence"/>
</dbReference>
<dbReference type="SUPFAM" id="SSF46785">
    <property type="entry name" value="Winged helix' DNA-binding domain"/>
    <property type="match status" value="1"/>
</dbReference>
<dbReference type="GO" id="GO:0003700">
    <property type="term" value="F:DNA-binding transcription factor activity"/>
    <property type="evidence" value="ECO:0007669"/>
    <property type="project" value="InterPro"/>
</dbReference>
<dbReference type="InterPro" id="IPR005119">
    <property type="entry name" value="LysR_subst-bd"/>
</dbReference>
<feature type="domain" description="HTH lysR-type" evidence="5">
    <location>
        <begin position="1"/>
        <end position="59"/>
    </location>
</feature>
<evidence type="ECO:0000256" key="4">
    <source>
        <dbReference type="ARBA" id="ARBA00023163"/>
    </source>
</evidence>
<dbReference type="PROSITE" id="PS50931">
    <property type="entry name" value="HTH_LYSR"/>
    <property type="match status" value="1"/>
</dbReference>
<evidence type="ECO:0000259" key="5">
    <source>
        <dbReference type="PROSITE" id="PS50931"/>
    </source>
</evidence>
<reference evidence="7" key="1">
    <citation type="journal article" date="2019" name="Int. J. Syst. Evol. Microbiol.">
        <title>The Global Catalogue of Microorganisms (GCM) 10K type strain sequencing project: providing services to taxonomists for standard genome sequencing and annotation.</title>
        <authorList>
            <consortium name="The Broad Institute Genomics Platform"/>
            <consortium name="The Broad Institute Genome Sequencing Center for Infectious Disease"/>
            <person name="Wu L."/>
            <person name="Ma J."/>
        </authorList>
    </citation>
    <scope>NUCLEOTIDE SEQUENCE [LARGE SCALE GENOMIC DNA]</scope>
    <source>
        <strain evidence="7">NBRC 15640</strain>
    </source>
</reference>
<dbReference type="NCBIfam" id="NF008294">
    <property type="entry name" value="PRK11074.1"/>
    <property type="match status" value="1"/>
</dbReference>
<dbReference type="RefSeq" id="WP_126609763.1">
    <property type="nucleotide sequence ID" value="NZ_AP025144.1"/>
</dbReference>
<comment type="similarity">
    <text evidence="1">Belongs to the LysR transcriptional regulatory family.</text>
</comment>
<dbReference type="SUPFAM" id="SSF53850">
    <property type="entry name" value="Periplasmic binding protein-like II"/>
    <property type="match status" value="1"/>
</dbReference>
<dbReference type="InterPro" id="IPR000847">
    <property type="entry name" value="LysR_HTH_N"/>
</dbReference>
<comment type="caution">
    <text evidence="6">The sequence shown here is derived from an EMBL/GenBank/DDBJ whole genome shotgun (WGS) entry which is preliminary data.</text>
</comment>
<evidence type="ECO:0000313" key="6">
    <source>
        <dbReference type="EMBL" id="GLQ71933.1"/>
    </source>
</evidence>
<dbReference type="PANTHER" id="PTHR30126:SF18">
    <property type="entry name" value="LYSR FAMILY TRANSCRIPTIONAL REGULATOR"/>
    <property type="match status" value="1"/>
</dbReference>
<dbReference type="GO" id="GO:0000976">
    <property type="term" value="F:transcription cis-regulatory region binding"/>
    <property type="evidence" value="ECO:0007669"/>
    <property type="project" value="TreeGrafter"/>
</dbReference>
<dbReference type="InterPro" id="IPR036388">
    <property type="entry name" value="WH-like_DNA-bd_sf"/>
</dbReference>
<dbReference type="Gene3D" id="1.10.10.10">
    <property type="entry name" value="Winged helix-like DNA-binding domain superfamily/Winged helix DNA-binding domain"/>
    <property type="match status" value="1"/>
</dbReference>
<gene>
    <name evidence="6" type="ORF">GCM10007932_12930</name>
</gene>
<keyword evidence="7" id="KW-1185">Reference proteome</keyword>
<protein>
    <submittedName>
        <fullName evidence="6">LysR family transcriptional regulator</fullName>
    </submittedName>
</protein>
<evidence type="ECO:0000313" key="7">
    <source>
        <dbReference type="Proteomes" id="UP001156690"/>
    </source>
</evidence>
<keyword evidence="4" id="KW-0804">Transcription</keyword>
<evidence type="ECO:0000256" key="2">
    <source>
        <dbReference type="ARBA" id="ARBA00023015"/>
    </source>
</evidence>
<proteinExistence type="inferred from homology"/>
<dbReference type="Gene3D" id="3.40.190.290">
    <property type="match status" value="1"/>
</dbReference>
<dbReference type="PANTHER" id="PTHR30126">
    <property type="entry name" value="HTH-TYPE TRANSCRIPTIONAL REGULATOR"/>
    <property type="match status" value="1"/>
</dbReference>
<evidence type="ECO:0000256" key="3">
    <source>
        <dbReference type="ARBA" id="ARBA00023125"/>
    </source>
</evidence>
<dbReference type="Pfam" id="PF03466">
    <property type="entry name" value="LysR_substrate"/>
    <property type="match status" value="1"/>
</dbReference>
<sequence length="303" mass="34705">MFSKQSLEMLDTIARMGSFTAAAARLHKVPSAVSYGVRQIEQDLGVLLFRRLPRKVELTPAGETFIQHARQMLRDMEEVRAQTRRAALGWHQTLKVTLDNVVKLDKLKPMIEDFYQTFDFAELQINMEVFNGSWEAISQERTDIVLGATAAVPVGGDFGIRSMGDLEWVFVMSPAHPCVLEPVLNEETVSPYPAICLDDTSITLPKRHNWHYKEQRRILLPNWFSAIECLKNGVGVGYMPKHIAQGYLERGELYSRELLTVEHRPMSACCMVWRQSEEHRLRDWMINYLGGSEKLHQDWIASG</sequence>
<dbReference type="AlphaFoldDB" id="A0AAV5NNU6"/>
<accession>A0AAV5NNU6</accession>
<keyword evidence="3" id="KW-0238">DNA-binding</keyword>
<dbReference type="EMBL" id="BSNX01000009">
    <property type="protein sequence ID" value="GLQ71933.1"/>
    <property type="molecule type" value="Genomic_DNA"/>
</dbReference>
<name>A0AAV5NNU6_9VIBR</name>
<organism evidence="6 7">
    <name type="scientific">Vibrio penaeicida</name>
    <dbReference type="NCBI Taxonomy" id="104609"/>
    <lineage>
        <taxon>Bacteria</taxon>
        <taxon>Pseudomonadati</taxon>
        <taxon>Pseudomonadota</taxon>
        <taxon>Gammaproteobacteria</taxon>
        <taxon>Vibrionales</taxon>
        <taxon>Vibrionaceae</taxon>
        <taxon>Vibrio</taxon>
    </lineage>
</organism>
<dbReference type="FunFam" id="1.10.10.10:FF:000001">
    <property type="entry name" value="LysR family transcriptional regulator"/>
    <property type="match status" value="1"/>
</dbReference>
<dbReference type="InterPro" id="IPR036390">
    <property type="entry name" value="WH_DNA-bd_sf"/>
</dbReference>
<evidence type="ECO:0000256" key="1">
    <source>
        <dbReference type="ARBA" id="ARBA00009437"/>
    </source>
</evidence>